<sequence length="263" mass="29101">MEGLINYLPGRVNSLLSQFGLLFIILAVVCFVLMIVDSRMLMGVNIWLKPLKFAISISIFLITSAYIIELLPISISRKNLVVWLLIVTMLIEIICIIIQAARGQLSHFNITDPLGSILFPLMGIAITITYVVYAYLLIEFIKQPIAIPQALLWAIWLGLIIFLFVGISGFMMASNLKHSIGIADGGMGLPFTNWSTVGGDLRVSHFISLHAIQILPLLAILIARIDVTNGKSIVITTGFLYLIFAILTLIQALYGKPFIKLNN</sequence>
<keyword evidence="1" id="KW-0472">Membrane</keyword>
<evidence type="ECO:0000313" key="3">
    <source>
        <dbReference type="Proteomes" id="UP000662783"/>
    </source>
</evidence>
<dbReference type="RefSeq" id="WP_205721851.1">
    <property type="nucleotide sequence ID" value="NZ_CP070608.1"/>
</dbReference>
<protein>
    <submittedName>
        <fullName evidence="2">Uncharacterized protein</fullName>
    </submittedName>
</protein>
<feature type="transmembrane region" description="Helical" evidence="1">
    <location>
        <begin position="150"/>
        <end position="171"/>
    </location>
</feature>
<proteinExistence type="predicted"/>
<keyword evidence="1" id="KW-0812">Transmembrane</keyword>
<evidence type="ECO:0000256" key="1">
    <source>
        <dbReference type="SAM" id="Phobius"/>
    </source>
</evidence>
<dbReference type="Proteomes" id="UP000662783">
    <property type="component" value="Chromosome"/>
</dbReference>
<name>A0A974WJK0_9BACT</name>
<feature type="transmembrane region" description="Helical" evidence="1">
    <location>
        <begin position="233"/>
        <end position="254"/>
    </location>
</feature>
<feature type="transmembrane region" description="Helical" evidence="1">
    <location>
        <begin position="12"/>
        <end position="35"/>
    </location>
</feature>
<feature type="transmembrane region" description="Helical" evidence="1">
    <location>
        <begin position="203"/>
        <end position="221"/>
    </location>
</feature>
<feature type="transmembrane region" description="Helical" evidence="1">
    <location>
        <begin position="117"/>
        <end position="138"/>
    </location>
</feature>
<organism evidence="2 3">
    <name type="scientific">Fulvivirga lutea</name>
    <dbReference type="NCBI Taxonomy" id="2810512"/>
    <lineage>
        <taxon>Bacteria</taxon>
        <taxon>Pseudomonadati</taxon>
        <taxon>Bacteroidota</taxon>
        <taxon>Cytophagia</taxon>
        <taxon>Cytophagales</taxon>
        <taxon>Fulvivirgaceae</taxon>
        <taxon>Fulvivirga</taxon>
    </lineage>
</organism>
<dbReference type="KEGG" id="fuv:JR347_17420"/>
<dbReference type="AlphaFoldDB" id="A0A974WJK0"/>
<feature type="transmembrane region" description="Helical" evidence="1">
    <location>
        <begin position="80"/>
        <end position="101"/>
    </location>
</feature>
<accession>A0A974WJK0</accession>
<gene>
    <name evidence="2" type="ORF">JR347_17420</name>
</gene>
<keyword evidence="3" id="KW-1185">Reference proteome</keyword>
<feature type="transmembrane region" description="Helical" evidence="1">
    <location>
        <begin position="47"/>
        <end position="68"/>
    </location>
</feature>
<evidence type="ECO:0000313" key="2">
    <source>
        <dbReference type="EMBL" id="QSE97340.1"/>
    </source>
</evidence>
<reference evidence="2" key="1">
    <citation type="submission" date="2021-02" db="EMBL/GenBank/DDBJ databases">
        <title>Fulvivirga sp. S481 isolated from sea water.</title>
        <authorList>
            <person name="Bae S.S."/>
            <person name="Baek K."/>
        </authorList>
    </citation>
    <scope>NUCLEOTIDE SEQUENCE</scope>
    <source>
        <strain evidence="2">S481</strain>
    </source>
</reference>
<keyword evidence="1" id="KW-1133">Transmembrane helix</keyword>
<dbReference type="EMBL" id="CP070608">
    <property type="protein sequence ID" value="QSE97340.1"/>
    <property type="molecule type" value="Genomic_DNA"/>
</dbReference>